<dbReference type="Proteomes" id="UP000198649">
    <property type="component" value="Unassembled WGS sequence"/>
</dbReference>
<evidence type="ECO:0000256" key="1">
    <source>
        <dbReference type="SAM" id="MobiDB-lite"/>
    </source>
</evidence>
<proteinExistence type="predicted"/>
<dbReference type="STRING" id="1005945.SAMN05216561_107146"/>
<evidence type="ECO:0000313" key="2">
    <source>
        <dbReference type="EMBL" id="SFI34020.1"/>
    </source>
</evidence>
<dbReference type="NCBIfam" id="NF045524">
    <property type="entry name" value="MXAN_6640_HExxH"/>
    <property type="match status" value="1"/>
</dbReference>
<organism evidence="2 3">
    <name type="scientific">Nocardioides psychrotolerans</name>
    <dbReference type="NCBI Taxonomy" id="1005945"/>
    <lineage>
        <taxon>Bacteria</taxon>
        <taxon>Bacillati</taxon>
        <taxon>Actinomycetota</taxon>
        <taxon>Actinomycetes</taxon>
        <taxon>Propionibacteriales</taxon>
        <taxon>Nocardioidaceae</taxon>
        <taxon>Nocardioides</taxon>
    </lineage>
</organism>
<dbReference type="AlphaFoldDB" id="A0A1I3HEL6"/>
<keyword evidence="3" id="KW-1185">Reference proteome</keyword>
<evidence type="ECO:0008006" key="4">
    <source>
        <dbReference type="Google" id="ProtNLM"/>
    </source>
</evidence>
<sequence length="510" mass="54598">MNSRPARLGVPFLVSLVLGLATLVAPPGAQARPLPETEKGARASAPAARTALDRAQGVLAGRQRGDATTALRRLALSKSQLTGADRAAADRILARPSDPGDEDGYGANLVTTTCSATVCVHYTTTGDEASTAEFAAATLAEASAVNDTYVAAGYRAPKQDGTQGGNALPDVYIAEIGDKGLYGYCTTEDDVPSNGPYDVSAYCVVDNDYSADEFPTNTPLENLQVTVAHEYFHAVQYAYDVYEDDWFLEATAAWVEDILYDDVDDNLQYLRDSPLTMPRASMDQFNRDNGFHYGVWIFFRYLSEKYPTAQGGMPTIVRDIIRRTDGSAGGPDDYSWQAIGRVIQARGSSAAQAFAFFADANRRPAKSYAEGAANSYPQAPLGNFRLKSGWYVTTIDHLASATGRFTPGRRGSKLKVTVDLADEATSPAAIVSVYLKSGAVSTSAISLNGSGNGSKTVAFSRSKVTSVEVTLVNGSGRFRDCYSYATPFSCGGAVPLDDNRLFRLSATLRF</sequence>
<accession>A0A1I3HEL6</accession>
<dbReference type="OrthoDB" id="2079373at2"/>
<feature type="region of interest" description="Disordered" evidence="1">
    <location>
        <begin position="27"/>
        <end position="47"/>
    </location>
</feature>
<protein>
    <recommendedName>
        <fullName evidence="4">Neutral metalloprotease</fullName>
    </recommendedName>
</protein>
<dbReference type="EMBL" id="FOQG01000007">
    <property type="protein sequence ID" value="SFI34020.1"/>
    <property type="molecule type" value="Genomic_DNA"/>
</dbReference>
<dbReference type="RefSeq" id="WP_091112952.1">
    <property type="nucleotide sequence ID" value="NZ_BKAF01000008.1"/>
</dbReference>
<reference evidence="2 3" key="1">
    <citation type="submission" date="2016-10" db="EMBL/GenBank/DDBJ databases">
        <authorList>
            <person name="de Groot N.N."/>
        </authorList>
    </citation>
    <scope>NUCLEOTIDE SEQUENCE [LARGE SCALE GENOMIC DNA]</scope>
    <source>
        <strain evidence="2 3">CGMCC 1.11156</strain>
    </source>
</reference>
<name>A0A1I3HEL6_9ACTN</name>
<evidence type="ECO:0000313" key="3">
    <source>
        <dbReference type="Proteomes" id="UP000198649"/>
    </source>
</evidence>
<gene>
    <name evidence="2" type="ORF">SAMN05216561_107146</name>
</gene>